<feature type="compositionally biased region" description="Low complexity" evidence="2">
    <location>
        <begin position="693"/>
        <end position="707"/>
    </location>
</feature>
<evidence type="ECO:0000313" key="6">
    <source>
        <dbReference type="Proteomes" id="UP001330184"/>
    </source>
</evidence>
<dbReference type="PANTHER" id="PTHR34978:SF3">
    <property type="entry name" value="SLR0241 PROTEIN"/>
    <property type="match status" value="1"/>
</dbReference>
<feature type="domain" description="Peptidase M56" evidence="4">
    <location>
        <begin position="162"/>
        <end position="261"/>
    </location>
</feature>
<evidence type="ECO:0000313" key="5">
    <source>
        <dbReference type="EMBL" id="BDW92780.1"/>
    </source>
</evidence>
<feature type="transmembrane region" description="Helical" evidence="3">
    <location>
        <begin position="6"/>
        <end position="22"/>
    </location>
</feature>
<keyword evidence="1" id="KW-0175">Coiled coil</keyword>
<feature type="compositionally biased region" description="Pro residues" evidence="2">
    <location>
        <begin position="708"/>
        <end position="719"/>
    </location>
</feature>
<proteinExistence type="predicted"/>
<dbReference type="PANTHER" id="PTHR34978">
    <property type="entry name" value="POSSIBLE SENSOR-TRANSDUCER PROTEIN BLAR"/>
    <property type="match status" value="1"/>
</dbReference>
<feature type="transmembrane region" description="Helical" evidence="3">
    <location>
        <begin position="94"/>
        <end position="116"/>
    </location>
</feature>
<dbReference type="Proteomes" id="UP001330184">
    <property type="component" value="Chromosome"/>
</dbReference>
<feature type="transmembrane region" description="Helical" evidence="3">
    <location>
        <begin position="271"/>
        <end position="289"/>
    </location>
</feature>
<accession>A0AA48KP28</accession>
<name>A0AA48KP28_9FLAO</name>
<keyword evidence="3" id="KW-0472">Membrane</keyword>
<evidence type="ECO:0000256" key="3">
    <source>
        <dbReference type="SAM" id="Phobius"/>
    </source>
</evidence>
<protein>
    <recommendedName>
        <fullName evidence="4">Peptidase M56 domain-containing protein</fullName>
    </recommendedName>
</protein>
<reference evidence="5 6" key="1">
    <citation type="submission" date="2023-01" db="EMBL/GenBank/DDBJ databases">
        <title>Complete genome sequence of Muricauda aquimarina strain IFOP_LL357.</title>
        <authorList>
            <person name="Gajardo G."/>
            <person name="Ueki S."/>
            <person name="Maruyama F."/>
        </authorList>
    </citation>
    <scope>NUCLEOTIDE SEQUENCE [LARGE SCALE GENOMIC DNA]</scope>
    <source>
        <strain evidence="5 6">IFOP_LL357</strain>
    </source>
</reference>
<dbReference type="InterPro" id="IPR008756">
    <property type="entry name" value="Peptidase_M56"/>
</dbReference>
<keyword evidence="6" id="KW-1185">Reference proteome</keyword>
<feature type="compositionally biased region" description="Pro residues" evidence="2">
    <location>
        <begin position="679"/>
        <end position="691"/>
    </location>
</feature>
<dbReference type="CDD" id="cd07341">
    <property type="entry name" value="M56_BlaR1_MecR1_like"/>
    <property type="match status" value="1"/>
</dbReference>
<dbReference type="EMBL" id="AP027268">
    <property type="protein sequence ID" value="BDW92780.1"/>
    <property type="molecule type" value="Genomic_DNA"/>
</dbReference>
<keyword evidence="3" id="KW-0812">Transmembrane</keyword>
<organism evidence="5 6">
    <name type="scientific">Flagellimonas marinaquae</name>
    <dbReference type="NCBI Taxonomy" id="254955"/>
    <lineage>
        <taxon>Bacteria</taxon>
        <taxon>Pseudomonadati</taxon>
        <taxon>Bacteroidota</taxon>
        <taxon>Flavobacteriia</taxon>
        <taxon>Flavobacteriales</taxon>
        <taxon>Flavobacteriaceae</taxon>
        <taxon>Flagellimonas</taxon>
    </lineage>
</organism>
<feature type="transmembrane region" description="Helical" evidence="3">
    <location>
        <begin position="34"/>
        <end position="55"/>
    </location>
</feature>
<evidence type="ECO:0000256" key="1">
    <source>
        <dbReference type="SAM" id="Coils"/>
    </source>
</evidence>
<keyword evidence="3" id="KW-1133">Transmembrane helix</keyword>
<dbReference type="Pfam" id="PF05569">
    <property type="entry name" value="Peptidase_M56"/>
    <property type="match status" value="1"/>
</dbReference>
<evidence type="ECO:0000256" key="2">
    <source>
        <dbReference type="SAM" id="MobiDB-lite"/>
    </source>
</evidence>
<gene>
    <name evidence="5" type="ORF">MACH07_16120</name>
</gene>
<dbReference type="InterPro" id="IPR052173">
    <property type="entry name" value="Beta-lactam_resp_regulator"/>
</dbReference>
<evidence type="ECO:0000259" key="4">
    <source>
        <dbReference type="Pfam" id="PF05569"/>
    </source>
</evidence>
<dbReference type="AlphaFoldDB" id="A0AA48KP28"/>
<dbReference type="RefSeq" id="WP_338193147.1">
    <property type="nucleotide sequence ID" value="NZ_AP027268.1"/>
</dbReference>
<sequence length="781" mass="88483">MLVLLLKSTACLTAFLAFYKLVLERESIHHFKRFYLVAAIIASFLIPNMVFTEYIEALPSTEMENIPILTDLPTTQAPQNAVQEENFSWGPVLWSIYGLGVLGFGFRFIGHLAQIWSRIRKNPKHKDNFITRVLLKQPMPPHTFFRFIFLNQEQFENKSIPQEVLLHEETHAKQKHSLDILFIELLQVVLWFNPLIYLFKSSIKLNHEFLADSAVIQKNNDHSHYQNTILSYLSHDGHITHQSTGIANAITYSSIKKRFTVMKTKTTKKSFVLKSFLLLPLTALLLFGFSETKTITRTTPVGFTETSLYPENKSIETTDGISTRTIQLAGLILDSETLLPLEKALITDSKGSTLAKTDNNGYYNVEIPVSNSGEIFFNFNVLKEGYLSSTQIQHWGNLQGEISSAIYIGLRQEESSARQLSSLVPNLKNLDYKTIFTNYTEVKKDFVLAQKIEASKKGNQNVFMQIDKGFYILSDSWIRLDSKRDLVLINDETIVPANTLNSIIKRNQIIGMTPLGPGNKANYVIYTTKWDQNEANKTVNPIEIHINKKGNLLFQNKSILLEDLEDELSKINNHLSFEQRKKVIRSIVQVEAKTSKKVISKVDKILTEYGTATINVLGPKQANQQSASREEMKEYNTLAKKYNAMDRNNMTIKKKDVMRLKEIYEKMSQKQRDDAEPFPDFPAPPPAPKSPKAPKATKPVNEANPKNLPVPPAPPAPPKPIEHVKEMAEKGASFTYNGKAISAKEAVEVVQKNQHINIDAREAHGARPVVKLSTDPIVIDN</sequence>
<feature type="coiled-coil region" evidence="1">
    <location>
        <begin position="554"/>
        <end position="581"/>
    </location>
</feature>
<feature type="region of interest" description="Disordered" evidence="2">
    <location>
        <begin position="667"/>
        <end position="723"/>
    </location>
</feature>